<dbReference type="Proteomes" id="UP000800041">
    <property type="component" value="Unassembled WGS sequence"/>
</dbReference>
<feature type="non-terminal residue" evidence="1">
    <location>
        <position position="1"/>
    </location>
</feature>
<feature type="non-terminal residue" evidence="1">
    <location>
        <position position="100"/>
    </location>
</feature>
<proteinExistence type="predicted"/>
<dbReference type="OrthoDB" id="273230at2759"/>
<evidence type="ECO:0000313" key="2">
    <source>
        <dbReference type="Proteomes" id="UP000800041"/>
    </source>
</evidence>
<accession>A0A6G1GNZ2</accession>
<reference evidence="1" key="1">
    <citation type="journal article" date="2020" name="Stud. Mycol.">
        <title>101 Dothideomycetes genomes: a test case for predicting lifestyles and emergence of pathogens.</title>
        <authorList>
            <person name="Haridas S."/>
            <person name="Albert R."/>
            <person name="Binder M."/>
            <person name="Bloem J."/>
            <person name="Labutti K."/>
            <person name="Salamov A."/>
            <person name="Andreopoulos B."/>
            <person name="Baker S."/>
            <person name="Barry K."/>
            <person name="Bills G."/>
            <person name="Bluhm B."/>
            <person name="Cannon C."/>
            <person name="Castanera R."/>
            <person name="Culley D."/>
            <person name="Daum C."/>
            <person name="Ezra D."/>
            <person name="Gonzalez J."/>
            <person name="Henrissat B."/>
            <person name="Kuo A."/>
            <person name="Liang C."/>
            <person name="Lipzen A."/>
            <person name="Lutzoni F."/>
            <person name="Magnuson J."/>
            <person name="Mondo S."/>
            <person name="Nolan M."/>
            <person name="Ohm R."/>
            <person name="Pangilinan J."/>
            <person name="Park H.-J."/>
            <person name="Ramirez L."/>
            <person name="Alfaro M."/>
            <person name="Sun H."/>
            <person name="Tritt A."/>
            <person name="Yoshinaga Y."/>
            <person name="Zwiers L.-H."/>
            <person name="Turgeon B."/>
            <person name="Goodwin S."/>
            <person name="Spatafora J."/>
            <person name="Crous P."/>
            <person name="Grigoriev I."/>
        </authorList>
    </citation>
    <scope>NUCLEOTIDE SEQUENCE</scope>
    <source>
        <strain evidence="1">CBS 113979</strain>
    </source>
</reference>
<dbReference type="AlphaFoldDB" id="A0A6G1GNZ2"/>
<keyword evidence="2" id="KW-1185">Reference proteome</keyword>
<name>A0A6G1GNZ2_9PEZI</name>
<dbReference type="EMBL" id="ML977183">
    <property type="protein sequence ID" value="KAF1982530.1"/>
    <property type="molecule type" value="Genomic_DNA"/>
</dbReference>
<organism evidence="1 2">
    <name type="scientific">Aulographum hederae CBS 113979</name>
    <dbReference type="NCBI Taxonomy" id="1176131"/>
    <lineage>
        <taxon>Eukaryota</taxon>
        <taxon>Fungi</taxon>
        <taxon>Dikarya</taxon>
        <taxon>Ascomycota</taxon>
        <taxon>Pezizomycotina</taxon>
        <taxon>Dothideomycetes</taxon>
        <taxon>Pleosporomycetidae</taxon>
        <taxon>Aulographales</taxon>
        <taxon>Aulographaceae</taxon>
    </lineage>
</organism>
<evidence type="ECO:0008006" key="3">
    <source>
        <dbReference type="Google" id="ProtNLM"/>
    </source>
</evidence>
<protein>
    <recommendedName>
        <fullName evidence="3">Tubulin-specific chaperone A</fullName>
    </recommendedName>
</protein>
<evidence type="ECO:0000313" key="1">
    <source>
        <dbReference type="EMBL" id="KAF1982530.1"/>
    </source>
</evidence>
<sequence>PTARTYATQASADSIIEAIQELYANAKDEFEIAAEETEANTVYAAEDRAAAREEFEKMKKVYEDAVGGQDAEISEDVKRRVGQRVRELESAILAMEELAQ</sequence>
<gene>
    <name evidence="1" type="ORF">K402DRAFT_301238</name>
</gene>